<dbReference type="Proteomes" id="UP000001064">
    <property type="component" value="Unassembled WGS sequence"/>
</dbReference>
<feature type="repeat" description="Filamin" evidence="3">
    <location>
        <begin position="347"/>
        <end position="447"/>
    </location>
</feature>
<dbReference type="FunFam" id="2.60.40.10:FF:001987">
    <property type="entry name" value="Gelation factor"/>
    <property type="match status" value="1"/>
</dbReference>
<dbReference type="VEuPathDB" id="AmoebaDB:DICPUDRAFT_91322"/>
<dbReference type="PANTHER" id="PTHR38537:SF8">
    <property type="entry name" value="FILAMIN-A"/>
    <property type="match status" value="1"/>
</dbReference>
<dbReference type="InterPro" id="IPR036872">
    <property type="entry name" value="CH_dom_sf"/>
</dbReference>
<dbReference type="PROSITE" id="PS50021">
    <property type="entry name" value="CH"/>
    <property type="match status" value="2"/>
</dbReference>
<dbReference type="GO" id="GO:0051591">
    <property type="term" value="P:response to cAMP"/>
    <property type="evidence" value="ECO:0007669"/>
    <property type="project" value="EnsemblProtists"/>
</dbReference>
<feature type="repeat" description="Filamin" evidence="3">
    <location>
        <begin position="246"/>
        <end position="347"/>
    </location>
</feature>
<dbReference type="GO" id="GO:0031252">
    <property type="term" value="C:cell leading edge"/>
    <property type="evidence" value="ECO:0007669"/>
    <property type="project" value="EnsemblProtists"/>
</dbReference>
<dbReference type="GO" id="GO:0031269">
    <property type="term" value="P:pseudopodium assembly"/>
    <property type="evidence" value="ECO:0007669"/>
    <property type="project" value="EnsemblProtists"/>
</dbReference>
<dbReference type="GO" id="GO:0030864">
    <property type="term" value="C:cortical actin cytoskeleton"/>
    <property type="evidence" value="ECO:0007669"/>
    <property type="project" value="EnsemblProtists"/>
</dbReference>
<dbReference type="SUPFAM" id="SSF81296">
    <property type="entry name" value="E set domains"/>
    <property type="match status" value="6"/>
</dbReference>
<reference evidence="6" key="1">
    <citation type="journal article" date="2011" name="Genome Biol.">
        <title>Comparative genomics of the social amoebae Dictyostelium discoideum and Dictyostelium purpureum.</title>
        <authorList>
            <consortium name="US DOE Joint Genome Institute (JGI-PGF)"/>
            <person name="Sucgang R."/>
            <person name="Kuo A."/>
            <person name="Tian X."/>
            <person name="Salerno W."/>
            <person name="Parikh A."/>
            <person name="Feasley C.L."/>
            <person name="Dalin E."/>
            <person name="Tu H."/>
            <person name="Huang E."/>
            <person name="Barry K."/>
            <person name="Lindquist E."/>
            <person name="Shapiro H."/>
            <person name="Bruce D."/>
            <person name="Schmutz J."/>
            <person name="Salamov A."/>
            <person name="Fey P."/>
            <person name="Gaudet P."/>
            <person name="Anjard C."/>
            <person name="Babu M.M."/>
            <person name="Basu S."/>
            <person name="Bushmanova Y."/>
            <person name="van der Wel H."/>
            <person name="Katoh-Kurasawa M."/>
            <person name="Dinh C."/>
            <person name="Coutinho P.M."/>
            <person name="Saito T."/>
            <person name="Elias M."/>
            <person name="Schaap P."/>
            <person name="Kay R.R."/>
            <person name="Henrissat B."/>
            <person name="Eichinger L."/>
            <person name="Rivero F."/>
            <person name="Putnam N.H."/>
            <person name="West C.M."/>
            <person name="Loomis W.F."/>
            <person name="Chisholm R.L."/>
            <person name="Shaulsky G."/>
            <person name="Strassmann J.E."/>
            <person name="Queller D.C."/>
            <person name="Kuspa A."/>
            <person name="Grigoriev I.V."/>
        </authorList>
    </citation>
    <scope>NUCLEOTIDE SEQUENCE [LARGE SCALE GENOMIC DNA]</scope>
    <source>
        <strain evidence="6">QSDP1</strain>
    </source>
</reference>
<protein>
    <recommendedName>
        <fullName evidence="4">Calponin-homology (CH) domain-containing protein</fullName>
    </recommendedName>
</protein>
<proteinExistence type="predicted"/>
<dbReference type="GO" id="GO:0005884">
    <property type="term" value="C:actin filament"/>
    <property type="evidence" value="ECO:0007669"/>
    <property type="project" value="EnsemblProtists"/>
</dbReference>
<dbReference type="FunCoup" id="F0ZAN3">
    <property type="interactions" value="2"/>
</dbReference>
<dbReference type="InParanoid" id="F0ZAN3"/>
<dbReference type="GO" id="GO:0061802">
    <property type="term" value="C:anterior cell cortex"/>
    <property type="evidence" value="ECO:0007669"/>
    <property type="project" value="EnsemblProtists"/>
</dbReference>
<dbReference type="GO" id="GO:0006972">
    <property type="term" value="P:hyperosmotic response"/>
    <property type="evidence" value="ECO:0007669"/>
    <property type="project" value="EnsemblProtists"/>
</dbReference>
<feature type="repeat" description="Filamin" evidence="3">
    <location>
        <begin position="762"/>
        <end position="836"/>
    </location>
</feature>
<dbReference type="GO" id="GO:0046956">
    <property type="term" value="P:positive phototaxis"/>
    <property type="evidence" value="ECO:0007669"/>
    <property type="project" value="EnsemblProtists"/>
</dbReference>
<dbReference type="OMA" id="GWANNYL"/>
<dbReference type="InterPro" id="IPR001589">
    <property type="entry name" value="Actinin_actin-bd_CS"/>
</dbReference>
<dbReference type="InterPro" id="IPR001715">
    <property type="entry name" value="CH_dom"/>
</dbReference>
<evidence type="ECO:0000259" key="4">
    <source>
        <dbReference type="PROSITE" id="PS50021"/>
    </source>
</evidence>
<dbReference type="KEGG" id="dpp:DICPUDRAFT_91322"/>
<dbReference type="GO" id="GO:0031153">
    <property type="term" value="P:slug development involved in sorocarp development"/>
    <property type="evidence" value="ECO:0007669"/>
    <property type="project" value="EnsemblProtists"/>
</dbReference>
<feature type="repeat" description="Filamin" evidence="3">
    <location>
        <begin position="547"/>
        <end position="646"/>
    </location>
</feature>
<dbReference type="InterPro" id="IPR001298">
    <property type="entry name" value="Filamin/ABP280_rpt"/>
</dbReference>
<dbReference type="GO" id="GO:0043052">
    <property type="term" value="P:thermotaxis"/>
    <property type="evidence" value="ECO:0007669"/>
    <property type="project" value="EnsemblProtists"/>
</dbReference>
<dbReference type="AlphaFoldDB" id="F0ZAN3"/>
<dbReference type="GeneID" id="10506110"/>
<dbReference type="GO" id="GO:0061803">
    <property type="term" value="C:posterior cell cortex"/>
    <property type="evidence" value="ECO:0007669"/>
    <property type="project" value="EnsemblProtists"/>
</dbReference>
<dbReference type="GO" id="GO:0031267">
    <property type="term" value="F:small GTPase binding"/>
    <property type="evidence" value="ECO:0007669"/>
    <property type="project" value="EnsemblProtists"/>
</dbReference>
<dbReference type="PROSITE" id="PS00020">
    <property type="entry name" value="ACTININ_2"/>
    <property type="match status" value="1"/>
</dbReference>
<dbReference type="Gene3D" id="1.10.418.10">
    <property type="entry name" value="Calponin-like domain"/>
    <property type="match status" value="2"/>
</dbReference>
<dbReference type="InterPro" id="IPR014756">
    <property type="entry name" value="Ig_E-set"/>
</dbReference>
<feature type="domain" description="Calponin-homology (CH)" evidence="4">
    <location>
        <begin position="13"/>
        <end position="118"/>
    </location>
</feature>
<dbReference type="RefSeq" id="XP_003284481.1">
    <property type="nucleotide sequence ID" value="XM_003284433.1"/>
</dbReference>
<evidence type="ECO:0000256" key="1">
    <source>
        <dbReference type="ARBA" id="ARBA00022737"/>
    </source>
</evidence>
<dbReference type="Pfam" id="PF00307">
    <property type="entry name" value="CH"/>
    <property type="match status" value="2"/>
</dbReference>
<dbReference type="GO" id="GO:0051015">
    <property type="term" value="F:actin filament binding"/>
    <property type="evidence" value="ECO:0007669"/>
    <property type="project" value="EnsemblProtists"/>
</dbReference>
<dbReference type="InterPro" id="IPR044801">
    <property type="entry name" value="Filamin"/>
</dbReference>
<evidence type="ECO:0000256" key="2">
    <source>
        <dbReference type="ARBA" id="ARBA00023203"/>
    </source>
</evidence>
<dbReference type="GO" id="GO:0043422">
    <property type="term" value="F:protein kinase B binding"/>
    <property type="evidence" value="ECO:0007669"/>
    <property type="project" value="EnsemblProtists"/>
</dbReference>
<dbReference type="FunFam" id="1.10.418.10:FF:000006">
    <property type="entry name" value="Filamin-B isoform A"/>
    <property type="match status" value="1"/>
</dbReference>
<dbReference type="GO" id="GO:0051019">
    <property type="term" value="F:mitogen-activated protein kinase binding"/>
    <property type="evidence" value="ECO:0007669"/>
    <property type="project" value="EnsemblProtists"/>
</dbReference>
<dbReference type="STRING" id="5786.F0ZAN3"/>
<dbReference type="GO" id="GO:0043327">
    <property type="term" value="P:chemotaxis to cAMP"/>
    <property type="evidence" value="ECO:0007669"/>
    <property type="project" value="EnsemblProtists"/>
</dbReference>
<keyword evidence="1" id="KW-0677">Repeat</keyword>
<keyword evidence="6" id="KW-1185">Reference proteome</keyword>
<keyword evidence="2" id="KW-0009">Actin-binding</keyword>
<sequence>MATDGSTGKTWIDVQKKTFTGWANNYLKERILKIGDLGTDLEDGVLLINLLEIISSKKILKYNKTPKIRMQKIENNNMAVNFIKSEGLKLVGIGAEDIVDCQLKLILGLIWTLILRYQIQMSESDNSPKAALLEWVRKQVAPYKVVVNNFTDSWCDGRVLCALTDSLKPGVREMNTLTGDAVQDIDRSMDISLEEYEIPKIMDAVDMNSLPDELSVITYVSYFRDYALNKEKRDADALAALEKKRRETSDASQVEAYGPGLEGGFVNKKADFTIKAINYYGEPLANGGEGFTVKVKDAEGNEYPVSLVDNNNGTYDGSYTVAVPQDYTVVIQLDDVDIKNSPFNVKIDGSDPKESNAYGPGLEGGKVGQPAQFKIQGRNKEGESLTQGGDDFTVKVNGPNGPVDATVKDNGDGSYDVEYNPTTGGDHNVEVFLRGEPLAQGPADVKILNSDANNSYCEGPGFEKAQAKRPTEFTIHSVGVDNKPCTAGGDPFQVAISGGSPIQIAIQDNDDGTYTVSYTPEQPGDYEIQVTLNDEPIKDIPKSIHIKPAADPEKSYAEGPGLEGGECFQPSQFKIHAVDPDGVHRTDGGDGFVVTIEGPAPVDPVMVDNGDGTYDVEFEPKEPGEYTINLTLDGDNVNGFPKTVIVKPAPSHEHSYAKGKGLKKAYDNEVAEFKIYAVDTTGKPRTDGGDPFECNITGPSGDVPAKITDNNDGTYNVEYEPLVAGPHEINVSIRGNNIKDMPKNVECLEGADSGSSFGSFTFTVASKNKKGEPKTVGGDRFLVAITGPAEEIQLNAIDNQDGTYTAAYSLVGNGRFNIAVKLNDRHIEGSPFKANIGEVKKNPDVPSFTTTAKANYDEEN</sequence>
<dbReference type="GO" id="GO:0031143">
    <property type="term" value="C:pseudopodium"/>
    <property type="evidence" value="ECO:0007669"/>
    <property type="project" value="EnsemblProtists"/>
</dbReference>
<dbReference type="InterPro" id="IPR017868">
    <property type="entry name" value="Filamin/ABP280_repeat-like"/>
</dbReference>
<dbReference type="Gene3D" id="2.60.40.10">
    <property type="entry name" value="Immunoglobulins"/>
    <property type="match status" value="6"/>
</dbReference>
<evidence type="ECO:0000313" key="6">
    <source>
        <dbReference type="Proteomes" id="UP000001064"/>
    </source>
</evidence>
<dbReference type="Pfam" id="PF00630">
    <property type="entry name" value="Filamin"/>
    <property type="match status" value="6"/>
</dbReference>
<feature type="repeat" description="Filamin" evidence="3">
    <location>
        <begin position="647"/>
        <end position="747"/>
    </location>
</feature>
<feature type="domain" description="Calponin-homology (CH)" evidence="4">
    <location>
        <begin position="126"/>
        <end position="228"/>
    </location>
</feature>
<dbReference type="GO" id="GO:0097575">
    <property type="term" value="C:lateral cell cortex"/>
    <property type="evidence" value="ECO:0007669"/>
    <property type="project" value="EnsemblProtists"/>
</dbReference>
<dbReference type="PANTHER" id="PTHR38537">
    <property type="entry name" value="JITTERBUG, ISOFORM N"/>
    <property type="match status" value="1"/>
</dbReference>
<dbReference type="GO" id="GO:0070685">
    <property type="term" value="C:macropinocytic cup"/>
    <property type="evidence" value="ECO:0007669"/>
    <property type="project" value="EnsemblProtists"/>
</dbReference>
<dbReference type="GO" id="GO:0006909">
    <property type="term" value="P:phagocytosis"/>
    <property type="evidence" value="ECO:0007669"/>
    <property type="project" value="EnsemblProtists"/>
</dbReference>
<dbReference type="PROSITE" id="PS00019">
    <property type="entry name" value="ACTININ_1"/>
    <property type="match status" value="1"/>
</dbReference>
<evidence type="ECO:0000256" key="3">
    <source>
        <dbReference type="PROSITE-ProRule" id="PRU00087"/>
    </source>
</evidence>
<dbReference type="GO" id="GO:0030032">
    <property type="term" value="P:lamellipodium assembly"/>
    <property type="evidence" value="ECO:0007669"/>
    <property type="project" value="EnsemblProtists"/>
</dbReference>
<dbReference type="EMBL" id="GL870965">
    <property type="protein sequence ID" value="EGC39028.1"/>
    <property type="molecule type" value="Genomic_DNA"/>
</dbReference>
<dbReference type="SMART" id="SM00033">
    <property type="entry name" value="CH"/>
    <property type="match status" value="2"/>
</dbReference>
<accession>F0ZAN3</accession>
<dbReference type="PROSITE" id="PS50194">
    <property type="entry name" value="FILAMIN_REPEAT"/>
    <property type="match status" value="6"/>
</dbReference>
<name>F0ZAN3_DICPU</name>
<dbReference type="GO" id="GO:0031272">
    <property type="term" value="P:regulation of pseudopodium assembly"/>
    <property type="evidence" value="ECO:0007669"/>
    <property type="project" value="EnsemblProtists"/>
</dbReference>
<dbReference type="eggNOG" id="KOG0518">
    <property type="taxonomic scope" value="Eukaryota"/>
</dbReference>
<gene>
    <name evidence="5" type="ORF">DICPUDRAFT_91322</name>
</gene>
<organism evidence="5 6">
    <name type="scientific">Dictyostelium purpureum</name>
    <name type="common">Slime mold</name>
    <dbReference type="NCBI Taxonomy" id="5786"/>
    <lineage>
        <taxon>Eukaryota</taxon>
        <taxon>Amoebozoa</taxon>
        <taxon>Evosea</taxon>
        <taxon>Eumycetozoa</taxon>
        <taxon>Dictyostelia</taxon>
        <taxon>Dictyosteliales</taxon>
        <taxon>Dictyosteliaceae</taxon>
        <taxon>Dictyostelium</taxon>
    </lineage>
</organism>
<feature type="repeat" description="Filamin" evidence="3">
    <location>
        <begin position="447"/>
        <end position="546"/>
    </location>
</feature>
<dbReference type="GO" id="GO:0001891">
    <property type="term" value="C:phagocytic cup"/>
    <property type="evidence" value="ECO:0007669"/>
    <property type="project" value="EnsemblProtists"/>
</dbReference>
<dbReference type="SUPFAM" id="SSF47576">
    <property type="entry name" value="Calponin-homology domain, CH-domain"/>
    <property type="match status" value="1"/>
</dbReference>
<dbReference type="GO" id="GO:0051764">
    <property type="term" value="P:actin crosslink formation"/>
    <property type="evidence" value="ECO:0007669"/>
    <property type="project" value="EnsemblProtists"/>
</dbReference>
<dbReference type="GO" id="GO:0016477">
    <property type="term" value="P:cell migration"/>
    <property type="evidence" value="ECO:0007669"/>
    <property type="project" value="EnsemblProtists"/>
</dbReference>
<dbReference type="SMART" id="SM00557">
    <property type="entry name" value="IG_FLMN"/>
    <property type="match status" value="6"/>
</dbReference>
<dbReference type="InterPro" id="IPR013783">
    <property type="entry name" value="Ig-like_fold"/>
</dbReference>
<evidence type="ECO:0000313" key="5">
    <source>
        <dbReference type="EMBL" id="EGC39028.1"/>
    </source>
</evidence>
<dbReference type="OrthoDB" id="18740at2759"/>